<dbReference type="EMBL" id="CP005713">
    <property type="protein sequence ID" value="AHH13192.1"/>
    <property type="molecule type" value="Genomic_DNA"/>
</dbReference>
<comment type="subcellular location">
    <subcellularLocation>
        <location evidence="1">Cell outer membrane</location>
        <topology evidence="1">Lipid-anchor</topology>
    </subcellularLocation>
</comment>
<protein>
    <submittedName>
        <fullName evidence="9">Mlp lipoprotein family protein</fullName>
    </submittedName>
</protein>
<sequence length="146" mass="16425">MNTINFILVLLLLISSCNQNNNKDKEIKSKNKRDLEATQEVQKTPEEALREKLNDTEKTNLDFLKEALGNESDFNKLLSHDEYQIKSVLEHIKSELEKCTGDNANEQKNTFKTVLQGSFKGNSDNLETFKNQASSTCGAGGKQIIS</sequence>
<evidence type="ECO:0000313" key="9">
    <source>
        <dbReference type="EMBL" id="AHH13192.1"/>
    </source>
</evidence>
<dbReference type="RefSeq" id="WP_025407072.1">
    <property type="nucleotide sequence ID" value="NZ_CP005713.1"/>
</dbReference>
<comment type="function">
    <text evidence="8">An outer membrane protein that may participate in pathogenesis. Some human Lyme disease patients have antibodies against this protein. The Mlp proteins probably undergo intragenic recombination, generating new alleles.</text>
</comment>
<keyword evidence="7 9" id="KW-0449">Lipoprotein</keyword>
<dbReference type="InterPro" id="IPR004983">
    <property type="entry name" value="Mlp"/>
</dbReference>
<evidence type="ECO:0000256" key="8">
    <source>
        <dbReference type="ARBA" id="ARBA00046007"/>
    </source>
</evidence>
<evidence type="ECO:0000256" key="2">
    <source>
        <dbReference type="ARBA" id="ARBA00008380"/>
    </source>
</evidence>
<evidence type="ECO:0000256" key="6">
    <source>
        <dbReference type="ARBA" id="ARBA00023237"/>
    </source>
</evidence>
<comment type="similarity">
    <text evidence="2">Belongs to the Multicopy lipoprotein (Mlp) family.</text>
</comment>
<keyword evidence="5" id="KW-0564">Palmitate</keyword>
<keyword evidence="9" id="KW-0614">Plasmid</keyword>
<dbReference type="HOGENOM" id="CLU_134260_0_0_12"/>
<organism evidence="9">
    <name type="scientific">Borrelia hermsii YBT</name>
    <dbReference type="NCBI Taxonomy" id="1313295"/>
    <lineage>
        <taxon>Bacteria</taxon>
        <taxon>Pseudomonadati</taxon>
        <taxon>Spirochaetota</taxon>
        <taxon>Spirochaetia</taxon>
        <taxon>Spirochaetales</taxon>
        <taxon>Borreliaceae</taxon>
        <taxon>Borrelia</taxon>
    </lineage>
</organism>
<evidence type="ECO:0000256" key="4">
    <source>
        <dbReference type="ARBA" id="ARBA00023136"/>
    </source>
</evidence>
<reference evidence="9" key="1">
    <citation type="submission" date="2013-04" db="EMBL/GenBank/DDBJ databases">
        <title>Comparative Genomics of Relapsing Fever Spirochetes.</title>
        <authorList>
            <person name="Schwan T.G."/>
            <person name="Raffel S.J."/>
            <person name="Porcella S.F."/>
            <person name="Martens C.A."/>
            <person name="Bruno D.P."/>
            <person name="Ricklefs S.M."/>
            <person name="Barbian K.B."/>
        </authorList>
    </citation>
    <scope>NUCLEOTIDE SEQUENCE</scope>
    <source>
        <strain evidence="9">YBT</strain>
        <plasmid evidence="9">unnamed</plasmid>
    </source>
</reference>
<keyword evidence="3" id="KW-0732">Signal</keyword>
<dbReference type="AlphaFoldDB" id="W5T1W8"/>
<evidence type="ECO:0000256" key="3">
    <source>
        <dbReference type="ARBA" id="ARBA00022729"/>
    </source>
</evidence>
<gene>
    <name evidence="9" type="ORF">BHO_0117301</name>
</gene>
<dbReference type="GO" id="GO:0009279">
    <property type="term" value="C:cell outer membrane"/>
    <property type="evidence" value="ECO:0007669"/>
    <property type="project" value="UniProtKB-SubCell"/>
</dbReference>
<accession>W5T1W8</accession>
<dbReference type="Pfam" id="PF03304">
    <property type="entry name" value="Mlp"/>
    <property type="match status" value="1"/>
</dbReference>
<evidence type="ECO:0000256" key="1">
    <source>
        <dbReference type="ARBA" id="ARBA00004459"/>
    </source>
</evidence>
<keyword evidence="6" id="KW-0998">Cell outer membrane</keyword>
<keyword evidence="4" id="KW-0472">Membrane</keyword>
<evidence type="ECO:0000256" key="5">
    <source>
        <dbReference type="ARBA" id="ARBA00023139"/>
    </source>
</evidence>
<geneLocation type="plasmid" evidence="9">
    <name>unnamed</name>
</geneLocation>
<evidence type="ECO:0000256" key="7">
    <source>
        <dbReference type="ARBA" id="ARBA00023288"/>
    </source>
</evidence>
<proteinExistence type="inferred from homology"/>
<name>W5T1W8_BORHE</name>